<keyword evidence="2" id="KW-1185">Reference proteome</keyword>
<protein>
    <submittedName>
        <fullName evidence="1">Uncharacterized protein</fullName>
    </submittedName>
</protein>
<sequence>MANMERKSKSGDNWTYDDLLSYNIRLEYQDFSAFFEATELPEPNLVDPEILTAADAWKTTTNDAYAVLHMMRLSHKSTTTENDPATTDFAFLLLRSLGYTKRDRLVRTRQPYGLIVAGENKIGNSDLTIVDEKNNVMLVFREDKRYRDVPSDIQLIAEGIAALATRNLRRRPFGLPLIANKIIPGILMRGSFPIFYKIAATSTLTEAIKRGDYPGKEAVVYVHIPVMPRPEKRADEGMIPLDNRKIILSYFEAFRKFV</sequence>
<dbReference type="EMBL" id="OZ037944">
    <property type="protein sequence ID" value="CAL1697389.1"/>
    <property type="molecule type" value="Genomic_DNA"/>
</dbReference>
<dbReference type="Proteomes" id="UP001497453">
    <property type="component" value="Chromosome 1"/>
</dbReference>
<organism evidence="1 2">
    <name type="scientific">Somion occarium</name>
    <dbReference type="NCBI Taxonomy" id="3059160"/>
    <lineage>
        <taxon>Eukaryota</taxon>
        <taxon>Fungi</taxon>
        <taxon>Dikarya</taxon>
        <taxon>Basidiomycota</taxon>
        <taxon>Agaricomycotina</taxon>
        <taxon>Agaricomycetes</taxon>
        <taxon>Polyporales</taxon>
        <taxon>Cerrenaceae</taxon>
        <taxon>Somion</taxon>
    </lineage>
</organism>
<accession>A0ABP1CS95</accession>
<evidence type="ECO:0000313" key="1">
    <source>
        <dbReference type="EMBL" id="CAL1697389.1"/>
    </source>
</evidence>
<evidence type="ECO:0000313" key="2">
    <source>
        <dbReference type="Proteomes" id="UP001497453"/>
    </source>
</evidence>
<gene>
    <name evidence="1" type="ORF">GFSPODELE1_LOCUS1629</name>
</gene>
<name>A0ABP1CS95_9APHY</name>
<reference evidence="2" key="1">
    <citation type="submission" date="2024-04" db="EMBL/GenBank/DDBJ databases">
        <authorList>
            <person name="Shaw F."/>
            <person name="Minotto A."/>
        </authorList>
    </citation>
    <scope>NUCLEOTIDE SEQUENCE [LARGE SCALE GENOMIC DNA]</scope>
</reference>
<proteinExistence type="predicted"/>